<dbReference type="Proteomes" id="UP001500665">
    <property type="component" value="Unassembled WGS sequence"/>
</dbReference>
<keyword evidence="3" id="KW-1185">Reference proteome</keyword>
<comment type="caution">
    <text evidence="2">The sequence shown here is derived from an EMBL/GenBank/DDBJ whole genome shotgun (WGS) entry which is preliminary data.</text>
</comment>
<dbReference type="InterPro" id="IPR035992">
    <property type="entry name" value="Ricin_B-like_lectins"/>
</dbReference>
<dbReference type="PROSITE" id="PS50231">
    <property type="entry name" value="RICIN_B_LECTIN"/>
    <property type="match status" value="2"/>
</dbReference>
<reference evidence="2 3" key="1">
    <citation type="journal article" date="2019" name="Int. J. Syst. Evol. Microbiol.">
        <title>The Global Catalogue of Microorganisms (GCM) 10K type strain sequencing project: providing services to taxonomists for standard genome sequencing and annotation.</title>
        <authorList>
            <consortium name="The Broad Institute Genomics Platform"/>
            <consortium name="The Broad Institute Genome Sequencing Center for Infectious Disease"/>
            <person name="Wu L."/>
            <person name="Ma J."/>
        </authorList>
    </citation>
    <scope>NUCLEOTIDE SEQUENCE [LARGE SCALE GENOMIC DNA]</scope>
    <source>
        <strain evidence="2 3">JCM 10696</strain>
    </source>
</reference>
<evidence type="ECO:0000313" key="2">
    <source>
        <dbReference type="EMBL" id="GAA0958831.1"/>
    </source>
</evidence>
<dbReference type="SMART" id="SM00458">
    <property type="entry name" value="RICIN"/>
    <property type="match status" value="1"/>
</dbReference>
<organism evidence="2 3">
    <name type="scientific">Actinocorallia libanotica</name>
    <dbReference type="NCBI Taxonomy" id="46162"/>
    <lineage>
        <taxon>Bacteria</taxon>
        <taxon>Bacillati</taxon>
        <taxon>Actinomycetota</taxon>
        <taxon>Actinomycetes</taxon>
        <taxon>Streptosporangiales</taxon>
        <taxon>Thermomonosporaceae</taxon>
        <taxon>Actinocorallia</taxon>
    </lineage>
</organism>
<evidence type="ECO:0000259" key="1">
    <source>
        <dbReference type="SMART" id="SM00458"/>
    </source>
</evidence>
<dbReference type="SUPFAM" id="SSF55486">
    <property type="entry name" value="Metalloproteases ('zincins'), catalytic domain"/>
    <property type="match status" value="1"/>
</dbReference>
<dbReference type="Pfam" id="PF00652">
    <property type="entry name" value="Ricin_B_lectin"/>
    <property type="match status" value="1"/>
</dbReference>
<dbReference type="EMBL" id="BAAAHH010000021">
    <property type="protein sequence ID" value="GAA0958831.1"/>
    <property type="molecule type" value="Genomic_DNA"/>
</dbReference>
<dbReference type="SUPFAM" id="SSF50370">
    <property type="entry name" value="Ricin B-like lectins"/>
    <property type="match status" value="2"/>
</dbReference>
<proteinExistence type="predicted"/>
<evidence type="ECO:0000313" key="3">
    <source>
        <dbReference type="Proteomes" id="UP001500665"/>
    </source>
</evidence>
<name>A0ABN1RK89_9ACTN</name>
<dbReference type="CDD" id="cd00161">
    <property type="entry name" value="beta-trefoil_Ricin-like"/>
    <property type="match status" value="1"/>
</dbReference>
<dbReference type="RefSeq" id="WP_344243173.1">
    <property type="nucleotide sequence ID" value="NZ_BAAAHH010000021.1"/>
</dbReference>
<dbReference type="Gene3D" id="2.80.10.50">
    <property type="match status" value="2"/>
</dbReference>
<sequence length="556" mass="59350">MRIVVLVAAVAALVAGGVVGWASWGGDQGARPVAAATSVPSSPARFACDRKDGPGKGWVLPVHVHLPGKKATAKDVGTIRRTLWETDQTFDASARRFGTSRRIRFIPGSGCRPMVASMEFAQGRNRAEIGGEFVKNYSAELPAAVRKAISQNRVKLLLFVADDEITTSCTGGGADAGLSNGGAILPRWCWSEAGLTHEFGHSFGLSHCGQNGKGQNGNDPLCRNLGTRPECTRDAASNYLLDSCRTDDFRYFEPKPLKGRKKLPRNRNVAFSPYLISGKPTAAVNMRLQVAEANQCLDGGRAAVILLPCRSVTVQTWQRRIDKSGYVTLRNLGTGKCLQMSTKPNARVAPVVSAACVPGKRAQQWLPSNGTNFVNRTGGMKNAALTVQNGEKRAGALVVRGGGTGLVQDFAVRKGSAVRPALRRAALRSVPYGTCLTVKGGKVALGACSTRWERVPTARLGVGLRLDGRCLTLGAVQNGVRSLKMQACSGKNRDQLWMFRTAADGSVTIENASLKAVRGEASQSDQVVVYAGNPAKKISVHAGIPYPDQTRQFRLA</sequence>
<accession>A0ABN1RK89</accession>
<protein>
    <recommendedName>
        <fullName evidence="1">Ricin B lectin domain-containing protein</fullName>
    </recommendedName>
</protein>
<feature type="domain" description="Ricin B lectin" evidence="1">
    <location>
        <begin position="424"/>
        <end position="554"/>
    </location>
</feature>
<dbReference type="InterPro" id="IPR000772">
    <property type="entry name" value="Ricin_B_lectin"/>
</dbReference>
<gene>
    <name evidence="2" type="ORF">GCM10009550_47940</name>
</gene>